<evidence type="ECO:0000313" key="3">
    <source>
        <dbReference type="EMBL" id="VDL77661.1"/>
    </source>
</evidence>
<feature type="domain" description="SXP/RAL-2 family protein Ani s 5-like cation-binding" evidence="2">
    <location>
        <begin position="51"/>
        <end position="153"/>
    </location>
</feature>
<organism evidence="5">
    <name type="scientific">Nippostrongylus brasiliensis</name>
    <name type="common">Rat hookworm</name>
    <dbReference type="NCBI Taxonomy" id="27835"/>
    <lineage>
        <taxon>Eukaryota</taxon>
        <taxon>Metazoa</taxon>
        <taxon>Ecdysozoa</taxon>
        <taxon>Nematoda</taxon>
        <taxon>Chromadorea</taxon>
        <taxon>Rhabditida</taxon>
        <taxon>Rhabditina</taxon>
        <taxon>Rhabditomorpha</taxon>
        <taxon>Strongyloidea</taxon>
        <taxon>Heligmosomidae</taxon>
        <taxon>Nippostrongylus</taxon>
    </lineage>
</organism>
<accession>A0A0N4YC25</accession>
<feature type="chain" id="PRO_5043125713" evidence="1">
    <location>
        <begin position="20"/>
        <end position="162"/>
    </location>
</feature>
<gene>
    <name evidence="3" type="ORF">NBR_LOCUS14072</name>
</gene>
<evidence type="ECO:0000256" key="1">
    <source>
        <dbReference type="SAM" id="SignalP"/>
    </source>
</evidence>
<dbReference type="Proteomes" id="UP000271162">
    <property type="component" value="Unassembled WGS sequence"/>
</dbReference>
<evidence type="ECO:0000313" key="4">
    <source>
        <dbReference type="Proteomes" id="UP000271162"/>
    </source>
</evidence>
<proteinExistence type="predicted"/>
<dbReference type="AlphaFoldDB" id="A0A0N4YC25"/>
<dbReference type="InterPro" id="IPR052823">
    <property type="entry name" value="SXP/RAL-2_related"/>
</dbReference>
<keyword evidence="1" id="KW-0732">Signal</keyword>
<dbReference type="OMA" id="SQEDQRM"/>
<dbReference type="WBParaSite" id="NBR_0001407101-mRNA-1">
    <property type="protein sequence ID" value="NBR_0001407101-mRNA-1"/>
    <property type="gene ID" value="NBR_0001407101"/>
</dbReference>
<dbReference type="InterPro" id="IPR003677">
    <property type="entry name" value="ANIS5_cation-bd"/>
</dbReference>
<evidence type="ECO:0000313" key="5">
    <source>
        <dbReference type="WBParaSite" id="NBR_0001407101-mRNA-1"/>
    </source>
</evidence>
<evidence type="ECO:0000259" key="2">
    <source>
        <dbReference type="Pfam" id="PF02520"/>
    </source>
</evidence>
<dbReference type="PANTHER" id="PTHR21593">
    <property type="entry name" value="PRION-LIKE- Q/N-RICH -DOMAIN-BEARING PROTEIN PROTEIN"/>
    <property type="match status" value="1"/>
</dbReference>
<sequence>MKLNGCVAITVLLVLPVSALLHDEYDEATGLNGNFSNQGKPQFLTLANDNQRKEYIELETNVNIPMGELRRAQDAWATKIGEPVLSAYKKHVATQDAARETESARMDKAVEKLSEAARKADSVIRGIYSNQSLTRKEINGRVSEMMAELPRNVYNELTLAIQ</sequence>
<dbReference type="EMBL" id="UYSL01021234">
    <property type="protein sequence ID" value="VDL77661.1"/>
    <property type="molecule type" value="Genomic_DNA"/>
</dbReference>
<reference evidence="5" key="1">
    <citation type="submission" date="2017-02" db="UniProtKB">
        <authorList>
            <consortium name="WormBaseParasite"/>
        </authorList>
    </citation>
    <scope>IDENTIFICATION</scope>
</reference>
<reference evidence="3 4" key="2">
    <citation type="submission" date="2018-11" db="EMBL/GenBank/DDBJ databases">
        <authorList>
            <consortium name="Pathogen Informatics"/>
        </authorList>
    </citation>
    <scope>NUCLEOTIDE SEQUENCE [LARGE SCALE GENOMIC DNA]</scope>
</reference>
<feature type="signal peptide" evidence="1">
    <location>
        <begin position="1"/>
        <end position="19"/>
    </location>
</feature>
<keyword evidence="4" id="KW-1185">Reference proteome</keyword>
<dbReference type="PANTHER" id="PTHR21593:SF36">
    <property type="entry name" value="DUF148 DOMAIN-CONTAINING PROTEIN-RELATED"/>
    <property type="match status" value="1"/>
</dbReference>
<dbReference type="Pfam" id="PF02520">
    <property type="entry name" value="ANIS5_cation-bd"/>
    <property type="match status" value="1"/>
</dbReference>
<protein>
    <submittedName>
        <fullName evidence="5">DUF148 domain-containing protein</fullName>
    </submittedName>
</protein>
<name>A0A0N4YC25_NIPBR</name>